<dbReference type="PROSITE" id="PS00595">
    <property type="entry name" value="AA_TRANSFER_CLASS_5"/>
    <property type="match status" value="1"/>
</dbReference>
<evidence type="ECO:0000256" key="5">
    <source>
        <dbReference type="ARBA" id="ARBA00022898"/>
    </source>
</evidence>
<dbReference type="EMBL" id="LBWK01000002">
    <property type="protein sequence ID" value="KKR05566.1"/>
    <property type="molecule type" value="Genomic_DNA"/>
</dbReference>
<evidence type="ECO:0000256" key="1">
    <source>
        <dbReference type="ARBA" id="ARBA00001933"/>
    </source>
</evidence>
<keyword evidence="4" id="KW-0808">Transferase</keyword>
<dbReference type="GO" id="GO:0031071">
    <property type="term" value="F:cysteine desulfurase activity"/>
    <property type="evidence" value="ECO:0007669"/>
    <property type="project" value="UniProtKB-EC"/>
</dbReference>
<comment type="catalytic activity">
    <reaction evidence="6">
        <text>(sulfur carrier)-H + L-cysteine = (sulfur carrier)-SH + L-alanine</text>
        <dbReference type="Rhea" id="RHEA:43892"/>
        <dbReference type="Rhea" id="RHEA-COMP:14737"/>
        <dbReference type="Rhea" id="RHEA-COMP:14739"/>
        <dbReference type="ChEBI" id="CHEBI:29917"/>
        <dbReference type="ChEBI" id="CHEBI:35235"/>
        <dbReference type="ChEBI" id="CHEBI:57972"/>
        <dbReference type="ChEBI" id="CHEBI:64428"/>
        <dbReference type="EC" id="2.8.1.7"/>
    </reaction>
</comment>
<evidence type="ECO:0000256" key="4">
    <source>
        <dbReference type="ARBA" id="ARBA00022679"/>
    </source>
</evidence>
<dbReference type="InterPro" id="IPR015422">
    <property type="entry name" value="PyrdxlP-dep_Trfase_small"/>
</dbReference>
<dbReference type="InterPro" id="IPR015424">
    <property type="entry name" value="PyrdxlP-dep_Trfase"/>
</dbReference>
<dbReference type="CDD" id="cd06453">
    <property type="entry name" value="SufS_like"/>
    <property type="match status" value="1"/>
</dbReference>
<dbReference type="InterPro" id="IPR020578">
    <property type="entry name" value="Aminotrans_V_PyrdxlP_BS"/>
</dbReference>
<evidence type="ECO:0000256" key="3">
    <source>
        <dbReference type="ARBA" id="ARBA00012239"/>
    </source>
</evidence>
<dbReference type="GO" id="GO:0030170">
    <property type="term" value="F:pyridoxal phosphate binding"/>
    <property type="evidence" value="ECO:0007669"/>
    <property type="project" value="InterPro"/>
</dbReference>
<evidence type="ECO:0000256" key="6">
    <source>
        <dbReference type="ARBA" id="ARBA00050776"/>
    </source>
</evidence>
<dbReference type="PATRIC" id="fig|1619100.3.peg.619"/>
<dbReference type="InterPro" id="IPR000192">
    <property type="entry name" value="Aminotrans_V_dom"/>
</dbReference>
<evidence type="ECO:0000313" key="9">
    <source>
        <dbReference type="EMBL" id="KKR05566.1"/>
    </source>
</evidence>
<name>A0A0G0MYE1_9BACT</name>
<dbReference type="InterPro" id="IPR015421">
    <property type="entry name" value="PyrdxlP-dep_Trfase_major"/>
</dbReference>
<evidence type="ECO:0000313" key="10">
    <source>
        <dbReference type="Proteomes" id="UP000034799"/>
    </source>
</evidence>
<dbReference type="STRING" id="1619100.UT34_C0002G0073"/>
<dbReference type="Gene3D" id="3.90.1150.10">
    <property type="entry name" value="Aspartate Aminotransferase, domain 1"/>
    <property type="match status" value="1"/>
</dbReference>
<dbReference type="PIRSF" id="PIRSF005572">
    <property type="entry name" value="NifS"/>
    <property type="match status" value="1"/>
</dbReference>
<dbReference type="EC" id="2.8.1.7" evidence="3"/>
<dbReference type="SUPFAM" id="SSF53383">
    <property type="entry name" value="PLP-dependent transferases"/>
    <property type="match status" value="1"/>
</dbReference>
<reference evidence="9 10" key="1">
    <citation type="journal article" date="2015" name="Nature">
        <title>rRNA introns, odd ribosomes, and small enigmatic genomes across a large radiation of phyla.</title>
        <authorList>
            <person name="Brown C.T."/>
            <person name="Hug L.A."/>
            <person name="Thomas B.C."/>
            <person name="Sharon I."/>
            <person name="Castelle C.J."/>
            <person name="Singh A."/>
            <person name="Wilkins M.J."/>
            <person name="Williams K.H."/>
            <person name="Banfield J.F."/>
        </authorList>
    </citation>
    <scope>NUCLEOTIDE SEQUENCE [LARGE SCALE GENOMIC DNA]</scope>
</reference>
<accession>A0A0G0MYE1</accession>
<evidence type="ECO:0000256" key="2">
    <source>
        <dbReference type="ARBA" id="ARBA00010447"/>
    </source>
</evidence>
<dbReference type="Gene3D" id="3.40.640.10">
    <property type="entry name" value="Type I PLP-dependent aspartate aminotransferase-like (Major domain)"/>
    <property type="match status" value="1"/>
</dbReference>
<comment type="cofactor">
    <cofactor evidence="1 7">
        <name>pyridoxal 5'-phosphate</name>
        <dbReference type="ChEBI" id="CHEBI:597326"/>
    </cofactor>
</comment>
<comment type="caution">
    <text evidence="9">The sequence shown here is derived from an EMBL/GenBank/DDBJ whole genome shotgun (WGS) entry which is preliminary data.</text>
</comment>
<dbReference type="InterPro" id="IPR010970">
    <property type="entry name" value="Cys_dSase_SufS"/>
</dbReference>
<proteinExistence type="inferred from homology"/>
<organism evidence="9 10">
    <name type="scientific">candidate division WS6 bacterium GW2011_GWF2_39_15</name>
    <dbReference type="NCBI Taxonomy" id="1619100"/>
    <lineage>
        <taxon>Bacteria</taxon>
        <taxon>Candidatus Dojkabacteria</taxon>
    </lineage>
</organism>
<dbReference type="InterPro" id="IPR016454">
    <property type="entry name" value="Cysteine_dSase"/>
</dbReference>
<comment type="similarity">
    <text evidence="2">Belongs to the class-V pyridoxal-phosphate-dependent aminotransferase family. Csd subfamily.</text>
</comment>
<dbReference type="PANTHER" id="PTHR43586">
    <property type="entry name" value="CYSTEINE DESULFURASE"/>
    <property type="match status" value="1"/>
</dbReference>
<dbReference type="Proteomes" id="UP000034799">
    <property type="component" value="Unassembled WGS sequence"/>
</dbReference>
<evidence type="ECO:0000259" key="8">
    <source>
        <dbReference type="Pfam" id="PF00266"/>
    </source>
</evidence>
<sequence length="403" mass="45065">MNIKSLFPLLQSNPSLIYLDSASTTQKPSEVINSIVNHYETSNANVHRGLYGIAHEADKQWIKAHEIVSKYINAKTYKEVFFTKNSTEGLNWIANTVTLTFGNVIVISEMEHHSNLLPWLKISKEKGIIIEKLRITEKGIIDTEHLKELIAKYGNRIKVVSIVHQSNVLGTTNPVQDFFSLAKEIGALTVLDCAQSIAHMKIDVQKLGCDVMVFSSHKVYGPSGVGVVYCKEELLNTYEPWLRGGEMVKNVEDNNIVYNDLPWKFEAGTPAIEAGVGLGAALVWFEKTIEEVGGWETYQQNEKELTNYLTTELKRIEGMELVGGDIEREGIVAFNIKGIHPHDIASLLDEKGICVRAGYHCVQPLHDKLGLNGSTRVSLGIYNTKEDIDSLIKSLWEVIKSLK</sequence>
<evidence type="ECO:0000256" key="7">
    <source>
        <dbReference type="RuleBase" id="RU004504"/>
    </source>
</evidence>
<protein>
    <recommendedName>
        <fullName evidence="3">cysteine desulfurase</fullName>
        <ecNumber evidence="3">2.8.1.7</ecNumber>
    </recommendedName>
</protein>
<gene>
    <name evidence="9" type="ORF">UT34_C0002G0073</name>
</gene>
<dbReference type="GO" id="GO:0006534">
    <property type="term" value="P:cysteine metabolic process"/>
    <property type="evidence" value="ECO:0007669"/>
    <property type="project" value="InterPro"/>
</dbReference>
<feature type="domain" description="Aminotransferase class V" evidence="8">
    <location>
        <begin position="17"/>
        <end position="391"/>
    </location>
</feature>
<dbReference type="AlphaFoldDB" id="A0A0G0MYE1"/>
<dbReference type="PANTHER" id="PTHR43586:SF8">
    <property type="entry name" value="CYSTEINE DESULFURASE 1, CHLOROPLASTIC"/>
    <property type="match status" value="1"/>
</dbReference>
<dbReference type="Pfam" id="PF00266">
    <property type="entry name" value="Aminotran_5"/>
    <property type="match status" value="1"/>
</dbReference>
<keyword evidence="5" id="KW-0663">Pyridoxal phosphate</keyword>